<dbReference type="AlphaFoldDB" id="A0A172UIR3"/>
<sequence>MEKRIIGRGLLAGALGGVLAFIWSWVFIEPVIDRAIEFEDGVSAAHEAIEHGGHAHEHGAGGGIEITRTVQSTIGLGFGLVAFSVAMGALLAVLFCVAYGRIGSLSARATAVLLAGGMLISLWIVPSLKYPPNPPAVSLDETIQQRTLLYLLLTVLSAALLVGSVLLARKLTRKFGVWNASLLGAGDYVASMAVVFLLMPSISETPGPITDDAGTILFGAFPADDLYEFRLYSLGTQVVMWTTIGLVFAALVSRLLDQRNRAEVIV</sequence>
<feature type="transmembrane region" description="Helical" evidence="1">
    <location>
        <begin position="74"/>
        <end position="99"/>
    </location>
</feature>
<organism evidence="2 3">
    <name type="scientific">Mycobacterium adipatum</name>
    <dbReference type="NCBI Taxonomy" id="1682113"/>
    <lineage>
        <taxon>Bacteria</taxon>
        <taxon>Bacillati</taxon>
        <taxon>Actinomycetota</taxon>
        <taxon>Actinomycetes</taxon>
        <taxon>Mycobacteriales</taxon>
        <taxon>Mycobacteriaceae</taxon>
        <taxon>Mycobacterium</taxon>
    </lineage>
</organism>
<feature type="transmembrane region" description="Helical" evidence="1">
    <location>
        <begin position="231"/>
        <end position="252"/>
    </location>
</feature>
<proteinExistence type="predicted"/>
<dbReference type="InterPro" id="IPR012666">
    <property type="entry name" value="CbtA_put"/>
</dbReference>
<feature type="transmembrane region" description="Helical" evidence="1">
    <location>
        <begin position="180"/>
        <end position="199"/>
    </location>
</feature>
<accession>A0A172UIR3</accession>
<feature type="transmembrane region" description="Helical" evidence="1">
    <location>
        <begin position="148"/>
        <end position="168"/>
    </location>
</feature>
<evidence type="ECO:0000256" key="1">
    <source>
        <dbReference type="SAM" id="Phobius"/>
    </source>
</evidence>
<dbReference type="Proteomes" id="UP000077143">
    <property type="component" value="Chromosome"/>
</dbReference>
<keyword evidence="1" id="KW-0472">Membrane</keyword>
<feature type="transmembrane region" description="Helical" evidence="1">
    <location>
        <begin position="9"/>
        <end position="28"/>
    </location>
</feature>
<dbReference type="STRING" id="1682113.A7U43_06400"/>
<feature type="transmembrane region" description="Helical" evidence="1">
    <location>
        <begin position="111"/>
        <end position="128"/>
    </location>
</feature>
<keyword evidence="1" id="KW-0812">Transmembrane</keyword>
<gene>
    <name evidence="2" type="ORF">A7U43_06400</name>
</gene>
<dbReference type="EMBL" id="CP015596">
    <property type="protein sequence ID" value="ANE79003.1"/>
    <property type="molecule type" value="Genomic_DNA"/>
</dbReference>
<dbReference type="Pfam" id="PF09490">
    <property type="entry name" value="CbtA"/>
    <property type="match status" value="1"/>
</dbReference>
<reference evidence="2 3" key="1">
    <citation type="submission" date="2016-05" db="EMBL/GenBank/DDBJ databases">
        <title>Complete genome sequence of a phthalic acid esters degrading Mycobacterium sp. YC-RL4.</title>
        <authorList>
            <person name="Ren L."/>
            <person name="Fan S."/>
            <person name="Ruth N."/>
            <person name="Jia Y."/>
            <person name="Wang J."/>
            <person name="Qiao C."/>
        </authorList>
    </citation>
    <scope>NUCLEOTIDE SEQUENCE [LARGE SCALE GENOMIC DNA]</scope>
    <source>
        <strain evidence="2 3">YC-RL4</strain>
    </source>
</reference>
<protein>
    <submittedName>
        <fullName evidence="2">Cobalt transporter</fullName>
    </submittedName>
</protein>
<name>A0A172UIR3_9MYCO</name>
<dbReference type="KEGG" id="madi:A7U43_06400"/>
<dbReference type="OrthoDB" id="6851830at2"/>
<keyword evidence="3" id="KW-1185">Reference proteome</keyword>
<dbReference type="RefSeq" id="WP_067992458.1">
    <property type="nucleotide sequence ID" value="NZ_CP015596.1"/>
</dbReference>
<evidence type="ECO:0000313" key="2">
    <source>
        <dbReference type="EMBL" id="ANE79003.1"/>
    </source>
</evidence>
<evidence type="ECO:0000313" key="3">
    <source>
        <dbReference type="Proteomes" id="UP000077143"/>
    </source>
</evidence>
<keyword evidence="1" id="KW-1133">Transmembrane helix</keyword>